<sequence>MGIGFDLQRRGYRNTDFDDINDYISAVLQDDADSSHAVAGQEEVKVKSKFSPSVMITIKRLYAPSLLTSASQLLDVFWTDALDSDCVLCQKSFNHINPPIRTVSLESQSPFIIEIHNRHLFCINRYPVQYIPISHVWHSHITISNLTTKSTPEAS</sequence>
<accession>A0A6A6E5H3</accession>
<dbReference type="EMBL" id="ML994632">
    <property type="protein sequence ID" value="KAF2185819.1"/>
    <property type="molecule type" value="Genomic_DNA"/>
</dbReference>
<organism evidence="1 2">
    <name type="scientific">Zopfia rhizophila CBS 207.26</name>
    <dbReference type="NCBI Taxonomy" id="1314779"/>
    <lineage>
        <taxon>Eukaryota</taxon>
        <taxon>Fungi</taxon>
        <taxon>Dikarya</taxon>
        <taxon>Ascomycota</taxon>
        <taxon>Pezizomycotina</taxon>
        <taxon>Dothideomycetes</taxon>
        <taxon>Dothideomycetes incertae sedis</taxon>
        <taxon>Zopfiaceae</taxon>
        <taxon>Zopfia</taxon>
    </lineage>
</organism>
<name>A0A6A6E5H3_9PEZI</name>
<evidence type="ECO:0000313" key="2">
    <source>
        <dbReference type="Proteomes" id="UP000800200"/>
    </source>
</evidence>
<dbReference type="AlphaFoldDB" id="A0A6A6E5H3"/>
<dbReference type="Proteomes" id="UP000800200">
    <property type="component" value="Unassembled WGS sequence"/>
</dbReference>
<proteinExistence type="predicted"/>
<reference evidence="1" key="1">
    <citation type="journal article" date="2020" name="Stud. Mycol.">
        <title>101 Dothideomycetes genomes: a test case for predicting lifestyles and emergence of pathogens.</title>
        <authorList>
            <person name="Haridas S."/>
            <person name="Albert R."/>
            <person name="Binder M."/>
            <person name="Bloem J."/>
            <person name="Labutti K."/>
            <person name="Salamov A."/>
            <person name="Andreopoulos B."/>
            <person name="Baker S."/>
            <person name="Barry K."/>
            <person name="Bills G."/>
            <person name="Bluhm B."/>
            <person name="Cannon C."/>
            <person name="Castanera R."/>
            <person name="Culley D."/>
            <person name="Daum C."/>
            <person name="Ezra D."/>
            <person name="Gonzalez J."/>
            <person name="Henrissat B."/>
            <person name="Kuo A."/>
            <person name="Liang C."/>
            <person name="Lipzen A."/>
            <person name="Lutzoni F."/>
            <person name="Magnuson J."/>
            <person name="Mondo S."/>
            <person name="Nolan M."/>
            <person name="Ohm R."/>
            <person name="Pangilinan J."/>
            <person name="Park H.-J."/>
            <person name="Ramirez L."/>
            <person name="Alfaro M."/>
            <person name="Sun H."/>
            <person name="Tritt A."/>
            <person name="Yoshinaga Y."/>
            <person name="Zwiers L.-H."/>
            <person name="Turgeon B."/>
            <person name="Goodwin S."/>
            <person name="Spatafora J."/>
            <person name="Crous P."/>
            <person name="Grigoriev I."/>
        </authorList>
    </citation>
    <scope>NUCLEOTIDE SEQUENCE</scope>
    <source>
        <strain evidence="1">CBS 207.26</strain>
    </source>
</reference>
<dbReference type="OrthoDB" id="5382128at2759"/>
<keyword evidence="2" id="KW-1185">Reference proteome</keyword>
<protein>
    <submittedName>
        <fullName evidence="1">Uncharacterized protein</fullName>
    </submittedName>
</protein>
<gene>
    <name evidence="1" type="ORF">K469DRAFT_707489</name>
</gene>
<evidence type="ECO:0000313" key="1">
    <source>
        <dbReference type="EMBL" id="KAF2185819.1"/>
    </source>
</evidence>